<keyword evidence="3" id="KW-1185">Reference proteome</keyword>
<evidence type="ECO:0000313" key="3">
    <source>
        <dbReference type="Proteomes" id="UP000186601"/>
    </source>
</evidence>
<comment type="caution">
    <text evidence="2">The sequence shown here is derived from an EMBL/GenBank/DDBJ whole genome shotgun (WGS) entry which is preliminary data.</text>
</comment>
<dbReference type="Proteomes" id="UP000186601">
    <property type="component" value="Unassembled WGS sequence"/>
</dbReference>
<organism evidence="2 3">
    <name type="scientific">Hermanssonia centrifuga</name>
    <dbReference type="NCBI Taxonomy" id="98765"/>
    <lineage>
        <taxon>Eukaryota</taxon>
        <taxon>Fungi</taxon>
        <taxon>Dikarya</taxon>
        <taxon>Basidiomycota</taxon>
        <taxon>Agaricomycotina</taxon>
        <taxon>Agaricomycetes</taxon>
        <taxon>Polyporales</taxon>
        <taxon>Meruliaceae</taxon>
        <taxon>Hermanssonia</taxon>
    </lineage>
</organism>
<sequence>MLLCLPIAVGEAGIASLAKQPPRPAALPANRRRRGERSSRQGEARGWGGEARQKR</sequence>
<reference evidence="2 3" key="1">
    <citation type="submission" date="2018-02" db="EMBL/GenBank/DDBJ databases">
        <title>Genome sequence of the basidiomycete white-rot fungus Phlebia centrifuga.</title>
        <authorList>
            <person name="Granchi Z."/>
            <person name="Peng M."/>
            <person name="de Vries R.P."/>
            <person name="Hilden K."/>
            <person name="Makela M.R."/>
            <person name="Grigoriev I."/>
            <person name="Riley R."/>
        </authorList>
    </citation>
    <scope>NUCLEOTIDE SEQUENCE [LARGE SCALE GENOMIC DNA]</scope>
    <source>
        <strain evidence="2 3">FBCC195</strain>
    </source>
</reference>
<evidence type="ECO:0000256" key="1">
    <source>
        <dbReference type="SAM" id="MobiDB-lite"/>
    </source>
</evidence>
<proteinExistence type="predicted"/>
<accession>A0A2R6NQJ9</accession>
<dbReference type="AlphaFoldDB" id="A0A2R6NQJ9"/>
<feature type="region of interest" description="Disordered" evidence="1">
    <location>
        <begin position="20"/>
        <end position="55"/>
    </location>
</feature>
<protein>
    <submittedName>
        <fullName evidence="2">Uncharacterized protein</fullName>
    </submittedName>
</protein>
<gene>
    <name evidence="2" type="ORF">PHLCEN_2v9503</name>
</gene>
<evidence type="ECO:0000313" key="2">
    <source>
        <dbReference type="EMBL" id="PSR74850.1"/>
    </source>
</evidence>
<dbReference type="EMBL" id="MLYV02000955">
    <property type="protein sequence ID" value="PSR74850.1"/>
    <property type="molecule type" value="Genomic_DNA"/>
</dbReference>
<name>A0A2R6NQJ9_9APHY</name>